<name>A0A7R9KGI5_9ACAR</name>
<organism evidence="8">
    <name type="scientific">Medioppia subpectinata</name>
    <dbReference type="NCBI Taxonomy" id="1979941"/>
    <lineage>
        <taxon>Eukaryota</taxon>
        <taxon>Metazoa</taxon>
        <taxon>Ecdysozoa</taxon>
        <taxon>Arthropoda</taxon>
        <taxon>Chelicerata</taxon>
        <taxon>Arachnida</taxon>
        <taxon>Acari</taxon>
        <taxon>Acariformes</taxon>
        <taxon>Sarcoptiformes</taxon>
        <taxon>Oribatida</taxon>
        <taxon>Brachypylina</taxon>
        <taxon>Oppioidea</taxon>
        <taxon>Oppiidae</taxon>
        <taxon>Medioppia</taxon>
    </lineage>
</organism>
<keyword evidence="5 6" id="KW-0472">Membrane</keyword>
<dbReference type="SUPFAM" id="SSF103473">
    <property type="entry name" value="MFS general substrate transporter"/>
    <property type="match status" value="1"/>
</dbReference>
<dbReference type="Proteomes" id="UP000759131">
    <property type="component" value="Unassembled WGS sequence"/>
</dbReference>
<feature type="transmembrane region" description="Helical" evidence="6">
    <location>
        <begin position="107"/>
        <end position="134"/>
    </location>
</feature>
<evidence type="ECO:0000256" key="6">
    <source>
        <dbReference type="SAM" id="Phobius"/>
    </source>
</evidence>
<gene>
    <name evidence="8" type="ORF">OSB1V03_LOCUS3158</name>
</gene>
<feature type="domain" description="Major facilitator superfamily (MFS) profile" evidence="7">
    <location>
        <begin position="13"/>
        <end position="403"/>
    </location>
</feature>
<feature type="transmembrane region" description="Helical" evidence="6">
    <location>
        <begin position="328"/>
        <end position="344"/>
    </location>
</feature>
<keyword evidence="9" id="KW-1185">Reference proteome</keyword>
<keyword evidence="4 6" id="KW-1133">Transmembrane helix</keyword>
<evidence type="ECO:0000259" key="7">
    <source>
        <dbReference type="PROSITE" id="PS50850"/>
    </source>
</evidence>
<keyword evidence="2" id="KW-0813">Transport</keyword>
<dbReference type="InterPro" id="IPR020846">
    <property type="entry name" value="MFS_dom"/>
</dbReference>
<comment type="subcellular location">
    <subcellularLocation>
        <location evidence="1">Membrane</location>
        <topology evidence="1">Multi-pass membrane protein</topology>
    </subcellularLocation>
</comment>
<keyword evidence="3 6" id="KW-0812">Transmembrane</keyword>
<accession>A0A7R9KGI5</accession>
<evidence type="ECO:0000313" key="9">
    <source>
        <dbReference type="Proteomes" id="UP000759131"/>
    </source>
</evidence>
<dbReference type="AlphaFoldDB" id="A0A7R9KGI5"/>
<feature type="transmembrane region" description="Helical" evidence="6">
    <location>
        <begin position="295"/>
        <end position="316"/>
    </location>
</feature>
<evidence type="ECO:0000256" key="1">
    <source>
        <dbReference type="ARBA" id="ARBA00004141"/>
    </source>
</evidence>
<evidence type="ECO:0000256" key="5">
    <source>
        <dbReference type="ARBA" id="ARBA00023136"/>
    </source>
</evidence>
<feature type="transmembrane region" description="Helical" evidence="6">
    <location>
        <begin position="12"/>
        <end position="35"/>
    </location>
</feature>
<proteinExistence type="predicted"/>
<dbReference type="EMBL" id="CAJPIZ010001242">
    <property type="protein sequence ID" value="CAG2103125.1"/>
    <property type="molecule type" value="Genomic_DNA"/>
</dbReference>
<dbReference type="OrthoDB" id="196650at2759"/>
<feature type="non-terminal residue" evidence="8">
    <location>
        <position position="403"/>
    </location>
</feature>
<dbReference type="PROSITE" id="PS50850">
    <property type="entry name" value="MFS"/>
    <property type="match status" value="1"/>
</dbReference>
<dbReference type="EMBL" id="OC855817">
    <property type="protein sequence ID" value="CAD7622695.1"/>
    <property type="molecule type" value="Genomic_DNA"/>
</dbReference>
<dbReference type="InterPro" id="IPR036259">
    <property type="entry name" value="MFS_trans_sf"/>
</dbReference>
<dbReference type="GO" id="GO:0031526">
    <property type="term" value="C:brush border membrane"/>
    <property type="evidence" value="ECO:0007669"/>
    <property type="project" value="TreeGrafter"/>
</dbReference>
<feature type="transmembrane region" description="Helical" evidence="6">
    <location>
        <begin position="166"/>
        <end position="190"/>
    </location>
</feature>
<protein>
    <recommendedName>
        <fullName evidence="7">Major facilitator superfamily (MFS) profile domain-containing protein</fullName>
    </recommendedName>
</protein>
<evidence type="ECO:0000313" key="8">
    <source>
        <dbReference type="EMBL" id="CAD7622695.1"/>
    </source>
</evidence>
<feature type="transmembrane region" description="Helical" evidence="6">
    <location>
        <begin position="202"/>
        <end position="223"/>
    </location>
</feature>
<dbReference type="PANTHER" id="PTHR23504:SF31">
    <property type="entry name" value="MAJOR FACILITATOR SUPERFAMILY DOMAIN-CONTAINING PROTEIN 10"/>
    <property type="match status" value="1"/>
</dbReference>
<dbReference type="GO" id="GO:0022857">
    <property type="term" value="F:transmembrane transporter activity"/>
    <property type="evidence" value="ECO:0007669"/>
    <property type="project" value="InterPro"/>
</dbReference>
<sequence length="403" mass="45205">MKEMVDNKTTKPTFVVIFASLVMDLMAFTLILPLMPSILDYYSINDQSGLFAWIESKVELSQHWLGSPREFNKVLFGGLIGSWFSLLQYITQPIVGSLSDIYGRKPVLLLCLTGISISYFFWSLSSQLFTIFLISRTIGGLSKGNISLSTAVITDVSNESNRGKGMALIGISFSVGFIIGPVLGATFAVWSRSADAQHFFQLWPALFALTLSLINVIFIWRYFRESLPTNRRVFISVIKCYFLLINIYFQRKARSLGSGLKQALDYMSPLSLFSFRPVMDIKDFDLLVLKRGSRVYFLFLYLYSGLEFTLTFLTHLRFNYSSAQQGRLYLFAGLLMTLIQGSFVRRIKPGNELKTVFFVTTVVPCLTTTISSYGPPDQKGVILGIFRSLGALARALGPVSASL</sequence>
<dbReference type="InterPro" id="IPR011701">
    <property type="entry name" value="MFS"/>
</dbReference>
<evidence type="ECO:0000256" key="3">
    <source>
        <dbReference type="ARBA" id="ARBA00022692"/>
    </source>
</evidence>
<evidence type="ECO:0000256" key="4">
    <source>
        <dbReference type="ARBA" id="ARBA00022989"/>
    </source>
</evidence>
<dbReference type="Pfam" id="PF07690">
    <property type="entry name" value="MFS_1"/>
    <property type="match status" value="1"/>
</dbReference>
<dbReference type="Gene3D" id="1.20.1250.20">
    <property type="entry name" value="MFS general substrate transporter like domains"/>
    <property type="match status" value="1"/>
</dbReference>
<evidence type="ECO:0000256" key="2">
    <source>
        <dbReference type="ARBA" id="ARBA00022448"/>
    </source>
</evidence>
<dbReference type="PANTHER" id="PTHR23504">
    <property type="entry name" value="MAJOR FACILITATOR SUPERFAMILY DOMAIN-CONTAINING PROTEIN 10"/>
    <property type="match status" value="1"/>
</dbReference>
<reference evidence="8" key="1">
    <citation type="submission" date="2020-11" db="EMBL/GenBank/DDBJ databases">
        <authorList>
            <person name="Tran Van P."/>
        </authorList>
    </citation>
    <scope>NUCLEOTIDE SEQUENCE</scope>
</reference>